<accession>A0A7D5DQS9</accession>
<gene>
    <name evidence="2" type="primary">ATP8</name>
</gene>
<organism evidence="2">
    <name type="scientific">Habrobracon hebetor</name>
    <dbReference type="NCBI Taxonomy" id="69819"/>
    <lineage>
        <taxon>Eukaryota</taxon>
        <taxon>Metazoa</taxon>
        <taxon>Ecdysozoa</taxon>
        <taxon>Arthropoda</taxon>
        <taxon>Hexapoda</taxon>
        <taxon>Insecta</taxon>
        <taxon>Pterygota</taxon>
        <taxon>Neoptera</taxon>
        <taxon>Endopterygota</taxon>
        <taxon>Hymenoptera</taxon>
        <taxon>Apocrita</taxon>
        <taxon>Ichneumonoidea</taxon>
        <taxon>Braconidae</taxon>
        <taxon>Braconinae</taxon>
        <taxon>Habrobracon</taxon>
    </lineage>
</organism>
<keyword evidence="1" id="KW-0472">Membrane</keyword>
<reference evidence="2" key="1">
    <citation type="submission" date="2019-12" db="EMBL/GenBank/DDBJ databases">
        <authorList>
            <person name="Huang Y."/>
            <person name="Qi L."/>
            <person name="Wang X."/>
        </authorList>
    </citation>
    <scope>NUCLEOTIDE SEQUENCE</scope>
</reference>
<protein>
    <submittedName>
        <fullName evidence="2">ATP synthase F0 subunit 8</fullName>
    </submittedName>
</protein>
<reference evidence="2" key="2">
    <citation type="journal article" date="2020" name="Mitochondrial DNA Part B Resour">
        <title>Sequencing and analysis of the complete mitochondrial genome of Habrobracon hebetor (Hymenoptera: Braconidae).</title>
        <authorList>
            <person name="Huang Y.-X."/>
            <person name="Qi L.-Q."/>
            <person name="Zhang Y.-Z."/>
            <person name="Jin X.-X."/>
            <person name="Wang X."/>
        </authorList>
    </citation>
    <scope>NUCLEOTIDE SEQUENCE</scope>
</reference>
<keyword evidence="1" id="KW-1133">Transmembrane helix</keyword>
<keyword evidence="2" id="KW-0496">Mitochondrion</keyword>
<keyword evidence="1" id="KW-0812">Transmembrane</keyword>
<evidence type="ECO:0000313" key="2">
    <source>
        <dbReference type="EMBL" id="QKZ95167.1"/>
    </source>
</evidence>
<proteinExistence type="predicted"/>
<geneLocation type="mitochondrion" evidence="2"/>
<dbReference type="EMBL" id="MN842279">
    <property type="protein sequence ID" value="QKZ95167.1"/>
    <property type="molecule type" value="Genomic_DNA"/>
</dbReference>
<evidence type="ECO:0000256" key="1">
    <source>
        <dbReference type="SAM" id="Phobius"/>
    </source>
</evidence>
<dbReference type="AlphaFoldDB" id="A0A7D5DQS9"/>
<feature type="transmembrane region" description="Helical" evidence="1">
    <location>
        <begin position="13"/>
        <end position="34"/>
    </location>
</feature>
<sequence>MYMYIPQMSPMDWFLLMIFNLILIFLINFLIYFFKKINFIKNMKNIKIKNNKFLFKW</sequence>
<name>A0A7D5DQS9_9HYME</name>